<keyword evidence="1" id="KW-0812">Transmembrane</keyword>
<name>A0A0E9QZE6_ANGAN</name>
<keyword evidence="1" id="KW-1133">Transmembrane helix</keyword>
<reference evidence="2" key="2">
    <citation type="journal article" date="2015" name="Fish Shellfish Immunol.">
        <title>Early steps in the European eel (Anguilla anguilla)-Vibrio vulnificus interaction in the gills: Role of the RtxA13 toxin.</title>
        <authorList>
            <person name="Callol A."/>
            <person name="Pajuelo D."/>
            <person name="Ebbesson L."/>
            <person name="Teles M."/>
            <person name="MacKenzie S."/>
            <person name="Amaro C."/>
        </authorList>
    </citation>
    <scope>NUCLEOTIDE SEQUENCE</scope>
</reference>
<protein>
    <submittedName>
        <fullName evidence="2">Uncharacterized protein</fullName>
    </submittedName>
</protein>
<proteinExistence type="predicted"/>
<feature type="transmembrane region" description="Helical" evidence="1">
    <location>
        <begin position="12"/>
        <end position="29"/>
    </location>
</feature>
<organism evidence="2">
    <name type="scientific">Anguilla anguilla</name>
    <name type="common">European freshwater eel</name>
    <name type="synonym">Muraena anguilla</name>
    <dbReference type="NCBI Taxonomy" id="7936"/>
    <lineage>
        <taxon>Eukaryota</taxon>
        <taxon>Metazoa</taxon>
        <taxon>Chordata</taxon>
        <taxon>Craniata</taxon>
        <taxon>Vertebrata</taxon>
        <taxon>Euteleostomi</taxon>
        <taxon>Actinopterygii</taxon>
        <taxon>Neopterygii</taxon>
        <taxon>Teleostei</taxon>
        <taxon>Anguilliformes</taxon>
        <taxon>Anguillidae</taxon>
        <taxon>Anguilla</taxon>
    </lineage>
</organism>
<sequence>MSNSDLHRSNTTTCRLCIILSLLLWINHLQF</sequence>
<evidence type="ECO:0000256" key="1">
    <source>
        <dbReference type="SAM" id="Phobius"/>
    </source>
</evidence>
<reference evidence="2" key="1">
    <citation type="submission" date="2014-11" db="EMBL/GenBank/DDBJ databases">
        <authorList>
            <person name="Amaro Gonzalez C."/>
        </authorList>
    </citation>
    <scope>NUCLEOTIDE SEQUENCE</scope>
</reference>
<dbReference type="EMBL" id="GBXM01086715">
    <property type="protein sequence ID" value="JAH21862.1"/>
    <property type="molecule type" value="Transcribed_RNA"/>
</dbReference>
<dbReference type="AlphaFoldDB" id="A0A0E9QZE6"/>
<evidence type="ECO:0000313" key="2">
    <source>
        <dbReference type="EMBL" id="JAH21862.1"/>
    </source>
</evidence>
<accession>A0A0E9QZE6</accession>
<keyword evidence="1" id="KW-0472">Membrane</keyword>